<keyword evidence="7" id="KW-0472">Membrane</keyword>
<dbReference type="Pfam" id="PF02351">
    <property type="entry name" value="GDNF"/>
    <property type="match status" value="3"/>
</dbReference>
<dbReference type="PANTHER" id="PTHR10269:SF4">
    <property type="entry name" value="GDNF FAMILY RECEPTOR ALPHA-2"/>
    <property type="match status" value="1"/>
</dbReference>
<dbReference type="InterPro" id="IPR003504">
    <property type="entry name" value="GDNF_rcpt_a2"/>
</dbReference>
<feature type="domain" description="GDNF/GAS1" evidence="13">
    <location>
        <begin position="251"/>
        <end position="347"/>
    </location>
</feature>
<keyword evidence="5" id="KW-0336">GPI-anchor</keyword>
<dbReference type="InterPro" id="IPR003438">
    <property type="entry name" value="GDNF_rcpt"/>
</dbReference>
<dbReference type="InterPro" id="IPR037193">
    <property type="entry name" value="GDNF_alpha"/>
</dbReference>
<dbReference type="Ensembl" id="ENSCAFT00030047264.1">
    <property type="protein sequence ID" value="ENSCAFP00030041327.1"/>
    <property type="gene ID" value="ENSCAFG00030025543.1"/>
</dbReference>
<proteinExistence type="inferred from homology"/>
<evidence type="ECO:0000256" key="10">
    <source>
        <dbReference type="ARBA" id="ARBA00023180"/>
    </source>
</evidence>
<dbReference type="GO" id="GO:0038023">
    <property type="term" value="F:signaling receptor activity"/>
    <property type="evidence" value="ECO:0007669"/>
    <property type="project" value="InterPro"/>
</dbReference>
<evidence type="ECO:0000313" key="14">
    <source>
        <dbReference type="Ensembl" id="ENSCAFP00030041327.1"/>
    </source>
</evidence>
<evidence type="ECO:0000256" key="5">
    <source>
        <dbReference type="ARBA" id="ARBA00022622"/>
    </source>
</evidence>
<dbReference type="FunFam" id="1.10.220.110:FF:000001">
    <property type="entry name" value="GDNF family receptor alpha"/>
    <property type="match status" value="1"/>
</dbReference>
<dbReference type="Gene3D" id="1.10.220.110">
    <property type="entry name" value="GDNF binding domain"/>
    <property type="match status" value="1"/>
</dbReference>
<evidence type="ECO:0000256" key="2">
    <source>
        <dbReference type="ARBA" id="ARBA00005961"/>
    </source>
</evidence>
<gene>
    <name evidence="14" type="primary">GFRA2</name>
</gene>
<evidence type="ECO:0000256" key="7">
    <source>
        <dbReference type="ARBA" id="ARBA00023136"/>
    </source>
</evidence>
<dbReference type="PANTHER" id="PTHR10269">
    <property type="entry name" value="GDNF RECEPTOR ALPHA"/>
    <property type="match status" value="1"/>
</dbReference>
<keyword evidence="11" id="KW-0449">Lipoprotein</keyword>
<dbReference type="Proteomes" id="UP000694429">
    <property type="component" value="Chromosome 25"/>
</dbReference>
<evidence type="ECO:0000256" key="4">
    <source>
        <dbReference type="ARBA" id="ARBA00022475"/>
    </source>
</evidence>
<comment type="subcellular location">
    <subcellularLocation>
        <location evidence="1">Cell membrane</location>
        <topology evidence="1">Lipid-anchor</topology>
        <topology evidence="1">GPI-anchor</topology>
    </subcellularLocation>
</comment>
<evidence type="ECO:0000256" key="9">
    <source>
        <dbReference type="ARBA" id="ARBA00023170"/>
    </source>
</evidence>
<evidence type="ECO:0000313" key="15">
    <source>
        <dbReference type="Proteomes" id="UP000694429"/>
    </source>
</evidence>
<keyword evidence="6 12" id="KW-0732">Signal</keyword>
<feature type="chain" id="PRO_5034242266" description="GDNF family receptor alpha-2" evidence="12">
    <location>
        <begin position="22"/>
        <end position="462"/>
    </location>
</feature>
<dbReference type="InterPro" id="IPR016017">
    <property type="entry name" value="GDNF/GAS1"/>
</dbReference>
<dbReference type="GO" id="GO:0098552">
    <property type="term" value="C:side of membrane"/>
    <property type="evidence" value="ECO:0007669"/>
    <property type="project" value="UniProtKB-KW"/>
</dbReference>
<dbReference type="AlphaFoldDB" id="A0A8C0PPQ6"/>
<dbReference type="SUPFAM" id="SSF110035">
    <property type="entry name" value="GDNF receptor-like"/>
    <property type="match status" value="1"/>
</dbReference>
<evidence type="ECO:0000259" key="13">
    <source>
        <dbReference type="SMART" id="SM00907"/>
    </source>
</evidence>
<accession>A0A8C0PPQ6</accession>
<feature type="domain" description="GDNF/GAS1" evidence="13">
    <location>
        <begin position="161"/>
        <end position="241"/>
    </location>
</feature>
<evidence type="ECO:0000256" key="3">
    <source>
        <dbReference type="ARBA" id="ARBA00016726"/>
    </source>
</evidence>
<evidence type="ECO:0000256" key="11">
    <source>
        <dbReference type="ARBA" id="ARBA00023288"/>
    </source>
</evidence>
<sequence>MILANVFCFLFFLDETLRSLASPSSLQGPELHGWRPPVDCVRANELCAAESNCSSRYRTLRQCLAGRDRNTMLANKECQAALEVLQESPLYDCRCKRGMKKELQCLQIYWSIHLGLTEGEEFYEASPYEPVTSRLSDIFRLASIFSGTGADPAVSAKSNHCLDAAKACNLNDNCKKLRSSYISICNREISPTERCNRRKCHKALRQFFDRVPSEYTYRMLFCSCQDQACAERRRQTILPSCSYEDKEKPNCLDLRSVCRTDHLCRSRLADFHANCRASYQTLTSCPADNYQACLGSYAGMIGFDMTPNYVDSSPTGIVVSPWCSCRGSGNMEEECEKFLRDFTENPCLRKSHQSLPEILTSHRGPTSGGPMASMGLPQQPAETLGFVFLETHATEWSVGQPQFTTGDLEPMSGQGQNFLACCPDSFSQVPAVTCPFKDPFPFRIGDFLFKSSDCYSKGYRES</sequence>
<feature type="signal peptide" evidence="12">
    <location>
        <begin position="1"/>
        <end position="21"/>
    </location>
</feature>
<feature type="domain" description="GDNF/GAS1" evidence="13">
    <location>
        <begin position="40"/>
        <end position="117"/>
    </location>
</feature>
<dbReference type="GO" id="GO:0007169">
    <property type="term" value="P:cell surface receptor protein tyrosine kinase signaling pathway"/>
    <property type="evidence" value="ECO:0007669"/>
    <property type="project" value="UniProtKB-ARBA"/>
</dbReference>
<evidence type="ECO:0000256" key="12">
    <source>
        <dbReference type="SAM" id="SignalP"/>
    </source>
</evidence>
<organism evidence="14 15">
    <name type="scientific">Canis lupus familiaris</name>
    <name type="common">Dog</name>
    <name type="synonym">Canis familiaris</name>
    <dbReference type="NCBI Taxonomy" id="9615"/>
    <lineage>
        <taxon>Eukaryota</taxon>
        <taxon>Metazoa</taxon>
        <taxon>Chordata</taxon>
        <taxon>Craniata</taxon>
        <taxon>Vertebrata</taxon>
        <taxon>Euteleostomi</taxon>
        <taxon>Mammalia</taxon>
        <taxon>Eutheria</taxon>
        <taxon>Laurasiatheria</taxon>
        <taxon>Carnivora</taxon>
        <taxon>Caniformia</taxon>
        <taxon>Canidae</taxon>
        <taxon>Canis</taxon>
    </lineage>
</organism>
<dbReference type="SMART" id="SM00907">
    <property type="entry name" value="GDNF"/>
    <property type="match status" value="3"/>
</dbReference>
<evidence type="ECO:0000256" key="1">
    <source>
        <dbReference type="ARBA" id="ARBA00004609"/>
    </source>
</evidence>
<comment type="similarity">
    <text evidence="2">Belongs to the GDNFR family.</text>
</comment>
<name>A0A8C0PPQ6_CANLF</name>
<keyword evidence="10" id="KW-0325">Glycoprotein</keyword>
<keyword evidence="4" id="KW-1003">Cell membrane</keyword>
<protein>
    <recommendedName>
        <fullName evidence="3">GDNF family receptor alpha-2</fullName>
    </recommendedName>
</protein>
<evidence type="ECO:0000256" key="6">
    <source>
        <dbReference type="ARBA" id="ARBA00022729"/>
    </source>
</evidence>
<dbReference type="PRINTS" id="PR01318">
    <property type="entry name" value="GDNFRALPHA2"/>
</dbReference>
<keyword evidence="9" id="KW-0675">Receptor</keyword>
<reference evidence="14" key="1">
    <citation type="submission" date="2019-03" db="EMBL/GenBank/DDBJ databases">
        <authorList>
            <person name="Warren W.C."/>
            <person name="Johnson G.S."/>
        </authorList>
    </citation>
    <scope>NUCLEOTIDE SEQUENCE [LARGE SCALE GENOMIC DNA]</scope>
    <source>
        <strain evidence="14">Basenji</strain>
    </source>
</reference>
<dbReference type="GO" id="GO:0005886">
    <property type="term" value="C:plasma membrane"/>
    <property type="evidence" value="ECO:0007669"/>
    <property type="project" value="UniProtKB-SubCell"/>
</dbReference>
<dbReference type="PRINTS" id="PR01316">
    <property type="entry name" value="GDNFRECEPTOR"/>
</dbReference>
<evidence type="ECO:0000256" key="8">
    <source>
        <dbReference type="ARBA" id="ARBA00023157"/>
    </source>
</evidence>
<reference evidence="14" key="2">
    <citation type="submission" date="2025-08" db="UniProtKB">
        <authorList>
            <consortium name="Ensembl"/>
        </authorList>
    </citation>
    <scope>IDENTIFICATION</scope>
</reference>
<keyword evidence="8" id="KW-1015">Disulfide bond</keyword>